<dbReference type="KEGG" id="sla:SERLADRAFT_480147"/>
<feature type="region of interest" description="Disordered" evidence="1">
    <location>
        <begin position="63"/>
        <end position="83"/>
    </location>
</feature>
<accession>F8PCR3</accession>
<sequence length="83" mass="9759">MRHRSAPEAAQTRHVHSQNYLVYPHWVASSSNETTKRTKGPVLKKTPSKNVCRQEDQMIHHTHFESPTLPHLRHRPHTHFSNH</sequence>
<reference evidence="2" key="1">
    <citation type="submission" date="2011-04" db="EMBL/GenBank/DDBJ databases">
        <title>Evolution of plant cell wall degrading machinery underlies the functional diversity of forest fungi.</title>
        <authorList>
            <consortium name="US DOE Joint Genome Institute (JGI-PGF)"/>
            <person name="Eastwood D.C."/>
            <person name="Floudas D."/>
            <person name="Binder M."/>
            <person name="Majcherczyk A."/>
            <person name="Schneider P."/>
            <person name="Aerts A."/>
            <person name="Asiegbu F.O."/>
            <person name="Baker S.E."/>
            <person name="Barry K."/>
            <person name="Bendiksby M."/>
            <person name="Blumentritt M."/>
            <person name="Coutinho P.M."/>
            <person name="Cullen D."/>
            <person name="Cullen D."/>
            <person name="Gathman A."/>
            <person name="Goodell B."/>
            <person name="Henrissat B."/>
            <person name="Ihrmark K."/>
            <person name="Kauserud H."/>
            <person name="Kohler A."/>
            <person name="LaButti K."/>
            <person name="Lapidus A."/>
            <person name="Lavin J.L."/>
            <person name="Lee Y.-H."/>
            <person name="Lindquist E."/>
            <person name="Lilly W."/>
            <person name="Lucas S."/>
            <person name="Morin E."/>
            <person name="Murat C."/>
            <person name="Oguiza J.A."/>
            <person name="Park J."/>
            <person name="Pisabarro A.G."/>
            <person name="Riley R."/>
            <person name="Rosling A."/>
            <person name="Salamov A."/>
            <person name="Schmidt O."/>
            <person name="Schmutz J."/>
            <person name="Skrede I."/>
            <person name="Stenlid J."/>
            <person name="Wiebenga A."/>
            <person name="Xie X."/>
            <person name="Kues U."/>
            <person name="Hibbett D.S."/>
            <person name="Hoffmeister D."/>
            <person name="Hogberg N."/>
            <person name="Martin F."/>
            <person name="Grigoriev I.V."/>
            <person name="Watkinson S.C."/>
        </authorList>
    </citation>
    <scope>NUCLEOTIDE SEQUENCE</scope>
    <source>
        <strain evidence="2">S7.9</strain>
    </source>
</reference>
<dbReference type="Proteomes" id="UP000008064">
    <property type="component" value="Unassembled WGS sequence"/>
</dbReference>
<dbReference type="HOGENOM" id="CLU_2544014_0_0_1"/>
<evidence type="ECO:0000256" key="1">
    <source>
        <dbReference type="SAM" id="MobiDB-lite"/>
    </source>
</evidence>
<feature type="compositionally biased region" description="Basic residues" evidence="1">
    <location>
        <begin position="71"/>
        <end position="83"/>
    </location>
</feature>
<name>F8PCR3_SERL9</name>
<gene>
    <name evidence="2" type="ORF">SERLADRAFT_480147</name>
</gene>
<organism>
    <name type="scientific">Serpula lacrymans var. lacrymans (strain S7.9)</name>
    <name type="common">Dry rot fungus</name>
    <dbReference type="NCBI Taxonomy" id="578457"/>
    <lineage>
        <taxon>Eukaryota</taxon>
        <taxon>Fungi</taxon>
        <taxon>Dikarya</taxon>
        <taxon>Basidiomycota</taxon>
        <taxon>Agaricomycotina</taxon>
        <taxon>Agaricomycetes</taxon>
        <taxon>Agaricomycetidae</taxon>
        <taxon>Boletales</taxon>
        <taxon>Coniophorineae</taxon>
        <taxon>Serpulaceae</taxon>
        <taxon>Serpula</taxon>
    </lineage>
</organism>
<feature type="region of interest" description="Disordered" evidence="1">
    <location>
        <begin position="27"/>
        <end position="50"/>
    </location>
</feature>
<proteinExistence type="predicted"/>
<dbReference type="GeneID" id="18821473"/>
<dbReference type="EMBL" id="GL945445">
    <property type="protein sequence ID" value="EGO19012.1"/>
    <property type="molecule type" value="Genomic_DNA"/>
</dbReference>
<protein>
    <submittedName>
        <fullName evidence="2">Uncharacterized protein</fullName>
    </submittedName>
</protein>
<evidence type="ECO:0000313" key="2">
    <source>
        <dbReference type="EMBL" id="EGO19012.1"/>
    </source>
</evidence>
<dbReference type="RefSeq" id="XP_007324236.1">
    <property type="nucleotide sequence ID" value="XM_007324174.1"/>
</dbReference>
<dbReference type="AlphaFoldDB" id="F8PCR3"/>